<dbReference type="EMBL" id="ML991785">
    <property type="protein sequence ID" value="KAF2236467.1"/>
    <property type="molecule type" value="Genomic_DNA"/>
</dbReference>
<keyword evidence="4 9" id="KW-0378">Hydrolase</keyword>
<sequence>MASEDAFKPALLIIDTQNDFCGPDGSMGIPQGRSIAPVVNKLLDLPFFLRVATKDWHPRDHISFASNHSAPDNKPYDSFVTIANPLNGSEKQTTRLWPDHCIQDTPGADIIAEIDQGKLDMVVEKGQDPRVEMYSVFGDPFRNPQVTRSGLAETLKINGVTDCYVCGLATDYCVKSSVLDAAGEGFKVWVIKDGVKGVDTQGCEQAFAEMEKAGAEAIQSDGMEIERVKHWKT</sequence>
<dbReference type="OrthoDB" id="3341310at2759"/>
<dbReference type="GO" id="GO:0046872">
    <property type="term" value="F:metal ion binding"/>
    <property type="evidence" value="ECO:0007669"/>
    <property type="project" value="UniProtKB-KW"/>
</dbReference>
<gene>
    <name evidence="9" type="ORF">EV356DRAFT_522487</name>
</gene>
<dbReference type="GO" id="GO:0008936">
    <property type="term" value="F:nicotinamidase activity"/>
    <property type="evidence" value="ECO:0007669"/>
    <property type="project" value="UniProtKB-EC"/>
</dbReference>
<dbReference type="AlphaFoldDB" id="A0A6A6HEK7"/>
<keyword evidence="10" id="KW-1185">Reference proteome</keyword>
<evidence type="ECO:0000256" key="2">
    <source>
        <dbReference type="ARBA" id="ARBA00022642"/>
    </source>
</evidence>
<comment type="similarity">
    <text evidence="1">Belongs to the isochorismatase family.</text>
</comment>
<dbReference type="Gene3D" id="3.40.50.850">
    <property type="entry name" value="Isochorismatase-like"/>
    <property type="match status" value="1"/>
</dbReference>
<dbReference type="EC" id="3.5.1.19" evidence="6"/>
<dbReference type="InterPro" id="IPR036380">
    <property type="entry name" value="Isochorismatase-like_sf"/>
</dbReference>
<organism evidence="9 10">
    <name type="scientific">Viridothelium virens</name>
    <name type="common">Speckled blister lichen</name>
    <name type="synonym">Trypethelium virens</name>
    <dbReference type="NCBI Taxonomy" id="1048519"/>
    <lineage>
        <taxon>Eukaryota</taxon>
        <taxon>Fungi</taxon>
        <taxon>Dikarya</taxon>
        <taxon>Ascomycota</taxon>
        <taxon>Pezizomycotina</taxon>
        <taxon>Dothideomycetes</taxon>
        <taxon>Dothideomycetes incertae sedis</taxon>
        <taxon>Trypetheliales</taxon>
        <taxon>Trypetheliaceae</taxon>
        <taxon>Viridothelium</taxon>
    </lineage>
</organism>
<name>A0A6A6HEK7_VIRVR</name>
<dbReference type="CDD" id="cd01011">
    <property type="entry name" value="nicotinamidase"/>
    <property type="match status" value="1"/>
</dbReference>
<reference evidence="9" key="1">
    <citation type="journal article" date="2020" name="Stud. Mycol.">
        <title>101 Dothideomycetes genomes: a test case for predicting lifestyles and emergence of pathogens.</title>
        <authorList>
            <person name="Haridas S."/>
            <person name="Albert R."/>
            <person name="Binder M."/>
            <person name="Bloem J."/>
            <person name="Labutti K."/>
            <person name="Salamov A."/>
            <person name="Andreopoulos B."/>
            <person name="Baker S."/>
            <person name="Barry K."/>
            <person name="Bills G."/>
            <person name="Bluhm B."/>
            <person name="Cannon C."/>
            <person name="Castanera R."/>
            <person name="Culley D."/>
            <person name="Daum C."/>
            <person name="Ezra D."/>
            <person name="Gonzalez J."/>
            <person name="Henrissat B."/>
            <person name="Kuo A."/>
            <person name="Liang C."/>
            <person name="Lipzen A."/>
            <person name="Lutzoni F."/>
            <person name="Magnuson J."/>
            <person name="Mondo S."/>
            <person name="Nolan M."/>
            <person name="Ohm R."/>
            <person name="Pangilinan J."/>
            <person name="Park H.-J."/>
            <person name="Ramirez L."/>
            <person name="Alfaro M."/>
            <person name="Sun H."/>
            <person name="Tritt A."/>
            <person name="Yoshinaga Y."/>
            <person name="Zwiers L.-H."/>
            <person name="Turgeon B."/>
            <person name="Goodwin S."/>
            <person name="Spatafora J."/>
            <person name="Crous P."/>
            <person name="Grigoriev I."/>
        </authorList>
    </citation>
    <scope>NUCLEOTIDE SEQUENCE</scope>
    <source>
        <strain evidence="9">Tuck. ex Michener</strain>
    </source>
</reference>
<evidence type="ECO:0000256" key="6">
    <source>
        <dbReference type="ARBA" id="ARBA00039017"/>
    </source>
</evidence>
<comment type="pathway">
    <text evidence="5">Cofactor biosynthesis; nicotinate biosynthesis; nicotinate from nicotinamide: step 1/1.</text>
</comment>
<evidence type="ECO:0000256" key="3">
    <source>
        <dbReference type="ARBA" id="ARBA00022723"/>
    </source>
</evidence>
<keyword evidence="2" id="KW-0662">Pyridine nucleotide biosynthesis</keyword>
<feature type="domain" description="Isochorismatase-like" evidence="8">
    <location>
        <begin position="10"/>
        <end position="220"/>
    </location>
</feature>
<dbReference type="GO" id="GO:0019363">
    <property type="term" value="P:pyridine nucleotide biosynthetic process"/>
    <property type="evidence" value="ECO:0007669"/>
    <property type="project" value="UniProtKB-KW"/>
</dbReference>
<keyword evidence="3" id="KW-0479">Metal-binding</keyword>
<dbReference type="PANTHER" id="PTHR11080:SF2">
    <property type="entry name" value="LD05707P"/>
    <property type="match status" value="1"/>
</dbReference>
<evidence type="ECO:0000256" key="7">
    <source>
        <dbReference type="ARBA" id="ARBA00043224"/>
    </source>
</evidence>
<dbReference type="SUPFAM" id="SSF52499">
    <property type="entry name" value="Isochorismatase-like hydrolases"/>
    <property type="match status" value="1"/>
</dbReference>
<evidence type="ECO:0000256" key="5">
    <source>
        <dbReference type="ARBA" id="ARBA00037900"/>
    </source>
</evidence>
<dbReference type="InterPro" id="IPR052347">
    <property type="entry name" value="Isochorismatase_Nicotinamidase"/>
</dbReference>
<dbReference type="Proteomes" id="UP000800092">
    <property type="component" value="Unassembled WGS sequence"/>
</dbReference>
<evidence type="ECO:0000259" key="8">
    <source>
        <dbReference type="Pfam" id="PF00857"/>
    </source>
</evidence>
<protein>
    <recommendedName>
        <fullName evidence="6">nicotinamidase</fullName>
        <ecNumber evidence="6">3.5.1.19</ecNumber>
    </recommendedName>
    <alternativeName>
        <fullName evidence="7">Nicotinamide deamidase</fullName>
    </alternativeName>
</protein>
<evidence type="ECO:0000256" key="1">
    <source>
        <dbReference type="ARBA" id="ARBA00006336"/>
    </source>
</evidence>
<accession>A0A6A6HEK7</accession>
<dbReference type="InterPro" id="IPR000868">
    <property type="entry name" value="Isochorismatase-like_dom"/>
</dbReference>
<dbReference type="PANTHER" id="PTHR11080">
    <property type="entry name" value="PYRAZINAMIDASE/NICOTINAMIDASE"/>
    <property type="match status" value="1"/>
</dbReference>
<evidence type="ECO:0000313" key="9">
    <source>
        <dbReference type="EMBL" id="KAF2236467.1"/>
    </source>
</evidence>
<evidence type="ECO:0000313" key="10">
    <source>
        <dbReference type="Proteomes" id="UP000800092"/>
    </source>
</evidence>
<proteinExistence type="inferred from homology"/>
<dbReference type="Pfam" id="PF00857">
    <property type="entry name" value="Isochorismatase"/>
    <property type="match status" value="1"/>
</dbReference>
<evidence type="ECO:0000256" key="4">
    <source>
        <dbReference type="ARBA" id="ARBA00022801"/>
    </source>
</evidence>